<dbReference type="Pfam" id="PF07593">
    <property type="entry name" value="UnbV_ASPIC"/>
    <property type="match status" value="1"/>
</dbReference>
<evidence type="ECO:0000256" key="1">
    <source>
        <dbReference type="ARBA" id="ARBA00022729"/>
    </source>
</evidence>
<dbReference type="Gene3D" id="2.130.10.130">
    <property type="entry name" value="Integrin alpha, N-terminal"/>
    <property type="match status" value="4"/>
</dbReference>
<dbReference type="RefSeq" id="WP_115564570.1">
    <property type="nucleotide sequence ID" value="NZ_QRGR01000005.1"/>
</dbReference>
<keyword evidence="4" id="KW-1185">Reference proteome</keyword>
<dbReference type="InterPro" id="IPR027039">
    <property type="entry name" value="Crtac1"/>
</dbReference>
<dbReference type="SUPFAM" id="SSF69318">
    <property type="entry name" value="Integrin alpha N-terminal domain"/>
    <property type="match status" value="3"/>
</dbReference>
<dbReference type="Pfam" id="PF13517">
    <property type="entry name" value="FG-GAP_3"/>
    <property type="match status" value="6"/>
</dbReference>
<gene>
    <name evidence="3" type="ORF">DXT99_05685</name>
</gene>
<dbReference type="OrthoDB" id="1488345at2"/>
<accession>A0A3D8LFH4</accession>
<feature type="domain" description="ASPIC/UnbV" evidence="2">
    <location>
        <begin position="546"/>
        <end position="612"/>
    </location>
</feature>
<evidence type="ECO:0000313" key="4">
    <source>
        <dbReference type="Proteomes" id="UP000256708"/>
    </source>
</evidence>
<dbReference type="Proteomes" id="UP000256708">
    <property type="component" value="Unassembled WGS sequence"/>
</dbReference>
<keyword evidence="1" id="KW-0732">Signal</keyword>
<dbReference type="PANTHER" id="PTHR16026:SF0">
    <property type="entry name" value="CARTILAGE ACIDIC PROTEIN 1"/>
    <property type="match status" value="1"/>
</dbReference>
<protein>
    <submittedName>
        <fullName evidence="3">RNA-binding protein</fullName>
    </submittedName>
</protein>
<dbReference type="PROSITE" id="PS51257">
    <property type="entry name" value="PROKAR_LIPOPROTEIN"/>
    <property type="match status" value="1"/>
</dbReference>
<dbReference type="PANTHER" id="PTHR16026">
    <property type="entry name" value="CARTILAGE ACIDIC PROTEIN 1"/>
    <property type="match status" value="1"/>
</dbReference>
<comment type="caution">
    <text evidence="3">The sequence shown here is derived from an EMBL/GenBank/DDBJ whole genome shotgun (WGS) entry which is preliminary data.</text>
</comment>
<reference evidence="4" key="1">
    <citation type="submission" date="2018-08" db="EMBL/GenBank/DDBJ databases">
        <authorList>
            <person name="Liu Z.-W."/>
            <person name="Du Z.-J."/>
        </authorList>
    </citation>
    <scope>NUCLEOTIDE SEQUENCE [LARGE SCALE GENOMIC DNA]</scope>
    <source>
        <strain evidence="4">H4X</strain>
    </source>
</reference>
<dbReference type="EMBL" id="QRGR01000005">
    <property type="protein sequence ID" value="RDV16160.1"/>
    <property type="molecule type" value="Genomic_DNA"/>
</dbReference>
<sequence>MQFLKKSRLFRLFVLTAFFAGCQEKDAKVETSASQEKQVPAETLFSLLPAAQTNISFSNTIQENPYGNILAYQYFYNGGGVAVGDINNDGLQDIYFSGNMVTNRLYLNKGNMQFEDISVQAGVAGRPNNWKTGVSMADVNGDGLLDMYLCYSGNMPPEARANQLFINQGPDANGVPKFKEQAKELGLADASFSTSASFFDYDRDGDLDMFLLNHNPITFNNLDDIAIKEIQKKTEPEMRVKLFRNDGGKFADVSDKAGFAGSAFTYGLGAGVADINNDGWLDIYISNDYSAPDYLYINNGNGTFTDKINQSIGHISLYSMGNDVADINNDGLLDVYTLDMLPEDNRRQKLLFSPDNYEYFDLFVRAGFNPQYMRNMLHVNNGDGTFSEVGQLAGISNTDWSWAPLFADYDNDGWKDLFVSNGFLRDFTNLDFIKYRSSYFQSAGGRGGPKAILDLVNKIPASNVNNYIYKNNGDLTFTNKGVDWGVNIASNSNGASYADLDNDGDLDLVVNNINKPAFIYQNKADKQLNHKYLQVKLQGDNKNTQGVGAKVLLYKDGMQQYQEQMPSRGYQSNVSPVLHFGVGEAATVDSLRVVWQSGKQQVLRDVKANQVLVLEEKEATSTYRYPKAKTTSALEPIKSPVSFTHQKNTVNDFKRQPLLVNPMSFSGPALVKADVNGDGLEDVFVGGGAGQAGAFYLQQKGGRFAAKASAAFEDDKLSEDVDALFFDANGDGNVDLYVSSGGYGNFAPEDPLLQDRLYLNDGKGNFTKNAAALPKMLTSSSSARSADINGDGHLDLFVGGRVIPGRYPELPRSYVLLNDGTGRFKDATATVAPALQQIGMVSDAAWHDLDGDNKPELVIVGEWMPVTVFKNTNGKLSDATGTYFSRNYSGWWNKLVIEDFNQDGKPDLMVGNMGLNSQVKASENQLAELYYKDFDDNGSVDPILTFHIKGQSYPYVTRDELQEQVSMMRTRFASYESYADATLRDIFTPEELKGAKQLSANYLQTAYFESSAGGKFIQRPLPIEAQFAPIYAISPVDFNKDGKLDVLMAGNMNQARLRFGKYDASYGVLLQGDGKGNFTYVPQHKSGLQVKGDVRSILTVNNLVLFGVNQQDIKAYKIK</sequence>
<dbReference type="InterPro" id="IPR028994">
    <property type="entry name" value="Integrin_alpha_N"/>
</dbReference>
<proteinExistence type="predicted"/>
<evidence type="ECO:0000259" key="2">
    <source>
        <dbReference type="Pfam" id="PF07593"/>
    </source>
</evidence>
<dbReference type="InterPro" id="IPR011519">
    <property type="entry name" value="UnbV_ASPIC"/>
</dbReference>
<organism evidence="3 4">
    <name type="scientific">Pontibacter diazotrophicus</name>
    <dbReference type="NCBI Taxonomy" id="1400979"/>
    <lineage>
        <taxon>Bacteria</taxon>
        <taxon>Pseudomonadati</taxon>
        <taxon>Bacteroidota</taxon>
        <taxon>Cytophagia</taxon>
        <taxon>Cytophagales</taxon>
        <taxon>Hymenobacteraceae</taxon>
        <taxon>Pontibacter</taxon>
    </lineage>
</organism>
<evidence type="ECO:0000313" key="3">
    <source>
        <dbReference type="EMBL" id="RDV16160.1"/>
    </source>
</evidence>
<name>A0A3D8LFH4_9BACT</name>
<dbReference type="InterPro" id="IPR013517">
    <property type="entry name" value="FG-GAP"/>
</dbReference>
<dbReference type="AlphaFoldDB" id="A0A3D8LFH4"/>